<evidence type="ECO:0000256" key="8">
    <source>
        <dbReference type="ARBA" id="ARBA00022857"/>
    </source>
</evidence>
<feature type="domain" description="YjeF C-terminal" evidence="20">
    <location>
        <begin position="228"/>
        <end position="501"/>
    </location>
</feature>
<evidence type="ECO:0000256" key="3">
    <source>
        <dbReference type="ARBA" id="ARBA00006001"/>
    </source>
</evidence>
<feature type="binding site" evidence="18">
    <location>
        <position position="58"/>
    </location>
    <ligand>
        <name>K(+)</name>
        <dbReference type="ChEBI" id="CHEBI:29103"/>
    </ligand>
</feature>
<keyword evidence="13" id="KW-0511">Multifunctional enzyme</keyword>
<keyword evidence="10 17" id="KW-0520">NAD</keyword>
<dbReference type="EMBL" id="QWET01000003">
    <property type="protein sequence ID" value="RIH66268.1"/>
    <property type="molecule type" value="Genomic_DNA"/>
</dbReference>
<evidence type="ECO:0000256" key="17">
    <source>
        <dbReference type="HAMAP-Rule" id="MF_01965"/>
    </source>
</evidence>
<evidence type="ECO:0000256" key="18">
    <source>
        <dbReference type="HAMAP-Rule" id="MF_01966"/>
    </source>
</evidence>
<feature type="binding site" evidence="18">
    <location>
        <begin position="57"/>
        <end position="61"/>
    </location>
    <ligand>
        <name>(6S)-NADPHX</name>
        <dbReference type="ChEBI" id="CHEBI:64076"/>
    </ligand>
</feature>
<keyword evidence="11 18" id="KW-0413">Isomerase</keyword>
<evidence type="ECO:0000256" key="9">
    <source>
        <dbReference type="ARBA" id="ARBA00022958"/>
    </source>
</evidence>
<feature type="binding site" evidence="18">
    <location>
        <position position="162"/>
    </location>
    <ligand>
        <name>K(+)</name>
        <dbReference type="ChEBI" id="CHEBI:29103"/>
    </ligand>
</feature>
<keyword evidence="6 17" id="KW-0547">Nucleotide-binding</keyword>
<dbReference type="SUPFAM" id="SSF64153">
    <property type="entry name" value="YjeF N-terminal domain-like"/>
    <property type="match status" value="1"/>
</dbReference>
<name>A0A399D4Z8_9BACT</name>
<dbReference type="AlphaFoldDB" id="A0A399D4Z8"/>
<evidence type="ECO:0000256" key="2">
    <source>
        <dbReference type="ARBA" id="ARBA00000909"/>
    </source>
</evidence>
<sequence length="507" mass="55132">MKLFSTKQIAEVDRFTIENEPVTDIDLMERAAMQITTWIDQRFSEENKMVFFAGPGNNGGDALAVSRQLAERGYRGAVYLLDFGKPLKGSPAINWKRLEEQGKVELHRIQSIDDFPETNPSDILIDGLFGSGLSRPLEGLPASIVRKINGLPNKVIAIDIPSGLMGEDNSGNIPENIVNAYFTLTLQFPKISFLFSENERYTGSWEVLPIGLHPEGIAQTPSKLFLVDKKEVTGMIPRRSRFAHKGTFGHALLIAGSYGKMGASVLASKACLRAGTGLLTSHVPRMGYSIIQTAVPEAMTSVDPHDSIFTEFPDLSPFTAVGIGPGIGVKSNTRKALHELLEKVQVPIVFDADALNILSENKEWLKQLPENSILTPHPGEFRRLAGESVNTWERIQQQRQMARELKVIIVLKGAFTTIAMPDGKLFFNATGNPGMATAGSGDTLTGIILGLLAQSLPPQHAAVVGVFLHGLAGDLAARKKSINALIASDITEFLGEAFLEMESVSAF</sequence>
<gene>
    <name evidence="17" type="primary">nnrD</name>
    <name evidence="18" type="synonym">nnrE</name>
    <name evidence="22" type="ORF">D1164_04985</name>
</gene>
<keyword evidence="23" id="KW-1185">Reference proteome</keyword>
<dbReference type="InterPro" id="IPR030677">
    <property type="entry name" value="Nnr"/>
</dbReference>
<dbReference type="GO" id="GO:0052856">
    <property type="term" value="F:NAD(P)HX epimerase activity"/>
    <property type="evidence" value="ECO:0007669"/>
    <property type="project" value="UniProtKB-UniRule"/>
</dbReference>
<comment type="catalytic activity">
    <reaction evidence="1 18 19">
        <text>(6R)-NADHX = (6S)-NADHX</text>
        <dbReference type="Rhea" id="RHEA:32215"/>
        <dbReference type="ChEBI" id="CHEBI:64074"/>
        <dbReference type="ChEBI" id="CHEBI:64075"/>
        <dbReference type="EC" id="5.1.99.6"/>
    </reaction>
</comment>
<evidence type="ECO:0000256" key="5">
    <source>
        <dbReference type="ARBA" id="ARBA00022723"/>
    </source>
</evidence>
<dbReference type="Gene3D" id="3.40.1190.20">
    <property type="match status" value="1"/>
</dbReference>
<comment type="function">
    <text evidence="18">Catalyzes the epimerization of the S- and R-forms of NAD(P)HX, a damaged form of NAD(P)H that is a result of enzymatic or heat-dependent hydration. This is a prerequisite for the S-specific NAD(P)H-hydrate dehydratase to allow the repair of both epimers of NAD(P)HX.</text>
</comment>
<evidence type="ECO:0000313" key="23">
    <source>
        <dbReference type="Proteomes" id="UP000266441"/>
    </source>
</evidence>
<evidence type="ECO:0000256" key="11">
    <source>
        <dbReference type="ARBA" id="ARBA00023235"/>
    </source>
</evidence>
<comment type="caution">
    <text evidence="22">The sequence shown here is derived from an EMBL/GenBank/DDBJ whole genome shotgun (WGS) entry which is preliminary data.</text>
</comment>
<dbReference type="HAMAP" id="MF_01966">
    <property type="entry name" value="NADHX_epimerase"/>
    <property type="match status" value="1"/>
</dbReference>
<feature type="binding site" evidence="17">
    <location>
        <position position="442"/>
    </location>
    <ligand>
        <name>(6S)-NADPHX</name>
        <dbReference type="ChEBI" id="CHEBI:64076"/>
    </ligand>
</feature>
<dbReference type="RefSeq" id="WP_119348855.1">
    <property type="nucleotide sequence ID" value="NZ_QWET01000003.1"/>
</dbReference>
<dbReference type="HAMAP" id="MF_01965">
    <property type="entry name" value="NADHX_dehydratase"/>
    <property type="match status" value="1"/>
</dbReference>
<comment type="function">
    <text evidence="14 19">Bifunctional enzyme that catalyzes the epimerization of the S- and R-forms of NAD(P)HX and the dehydration of the S-form of NAD(P)HX at the expense of ADP, which is converted to AMP. This allows the repair of both epimers of NAD(P)HX, a damaged form of NAD(P)H that is a result of enzymatic or heat-dependent hydration.</text>
</comment>
<dbReference type="EC" id="5.1.99.6" evidence="19"/>
<dbReference type="GO" id="GO:0005524">
    <property type="term" value="F:ATP binding"/>
    <property type="evidence" value="ECO:0007669"/>
    <property type="project" value="UniProtKB-UniRule"/>
</dbReference>
<comment type="similarity">
    <text evidence="17">Belongs to the NnrD/CARKD family.</text>
</comment>
<dbReference type="NCBIfam" id="TIGR00197">
    <property type="entry name" value="yjeF_nterm"/>
    <property type="match status" value="1"/>
</dbReference>
<comment type="similarity">
    <text evidence="3 19">In the N-terminal section; belongs to the NnrE/AIBP family.</text>
</comment>
<evidence type="ECO:0000256" key="10">
    <source>
        <dbReference type="ARBA" id="ARBA00023027"/>
    </source>
</evidence>
<dbReference type="PANTHER" id="PTHR12592">
    <property type="entry name" value="ATP-DEPENDENT (S)-NAD(P)H-HYDRATE DEHYDRATASE FAMILY MEMBER"/>
    <property type="match status" value="1"/>
</dbReference>
<dbReference type="PIRSF" id="PIRSF017184">
    <property type="entry name" value="Nnr"/>
    <property type="match status" value="1"/>
</dbReference>
<keyword evidence="9 18" id="KW-0630">Potassium</keyword>
<evidence type="ECO:0000313" key="22">
    <source>
        <dbReference type="EMBL" id="RIH66268.1"/>
    </source>
</evidence>
<comment type="subunit">
    <text evidence="17">Homotetramer.</text>
</comment>
<dbReference type="CDD" id="cd01171">
    <property type="entry name" value="YXKO-related"/>
    <property type="match status" value="1"/>
</dbReference>
<feature type="binding site" evidence="17">
    <location>
        <position position="441"/>
    </location>
    <ligand>
        <name>AMP</name>
        <dbReference type="ChEBI" id="CHEBI:456215"/>
    </ligand>
</feature>
<feature type="binding site" evidence="17">
    <location>
        <position position="326"/>
    </location>
    <ligand>
        <name>(6S)-NADPHX</name>
        <dbReference type="ChEBI" id="CHEBI:64076"/>
    </ligand>
</feature>
<proteinExistence type="inferred from homology"/>
<evidence type="ECO:0000256" key="19">
    <source>
        <dbReference type="PIRNR" id="PIRNR017184"/>
    </source>
</evidence>
<dbReference type="GO" id="GO:0046496">
    <property type="term" value="P:nicotinamide nucleotide metabolic process"/>
    <property type="evidence" value="ECO:0007669"/>
    <property type="project" value="UniProtKB-UniRule"/>
</dbReference>
<dbReference type="GO" id="GO:0052855">
    <property type="term" value="F:ADP-dependent NAD(P)H-hydrate dehydratase activity"/>
    <property type="evidence" value="ECO:0007669"/>
    <property type="project" value="UniProtKB-UniRule"/>
</dbReference>
<feature type="domain" description="YjeF N-terminal" evidence="21">
    <location>
        <begin position="9"/>
        <end position="218"/>
    </location>
</feature>
<dbReference type="InterPro" id="IPR000631">
    <property type="entry name" value="CARKD"/>
</dbReference>
<accession>A0A399D4Z8</accession>
<keyword evidence="5 18" id="KW-0479">Metal-binding</keyword>
<dbReference type="Pfam" id="PF03853">
    <property type="entry name" value="YjeF_N"/>
    <property type="match status" value="1"/>
</dbReference>
<dbReference type="EC" id="4.2.1.136" evidence="19"/>
<evidence type="ECO:0000256" key="12">
    <source>
        <dbReference type="ARBA" id="ARBA00023239"/>
    </source>
</evidence>
<evidence type="ECO:0000256" key="15">
    <source>
        <dbReference type="ARBA" id="ARBA00048238"/>
    </source>
</evidence>
<keyword evidence="8 17" id="KW-0521">NADP</keyword>
<keyword evidence="12 17" id="KW-0456">Lyase</keyword>
<keyword evidence="7 17" id="KW-0067">ATP-binding</keyword>
<dbReference type="NCBIfam" id="TIGR00196">
    <property type="entry name" value="yjeF_cterm"/>
    <property type="match status" value="1"/>
</dbReference>
<dbReference type="InterPro" id="IPR029056">
    <property type="entry name" value="Ribokinase-like"/>
</dbReference>
<comment type="catalytic activity">
    <reaction evidence="15 17 19">
        <text>(6S)-NADHX + ADP = AMP + phosphate + NADH + H(+)</text>
        <dbReference type="Rhea" id="RHEA:32223"/>
        <dbReference type="ChEBI" id="CHEBI:15378"/>
        <dbReference type="ChEBI" id="CHEBI:43474"/>
        <dbReference type="ChEBI" id="CHEBI:57945"/>
        <dbReference type="ChEBI" id="CHEBI:64074"/>
        <dbReference type="ChEBI" id="CHEBI:456215"/>
        <dbReference type="ChEBI" id="CHEBI:456216"/>
        <dbReference type="EC" id="4.2.1.136"/>
    </reaction>
</comment>
<evidence type="ECO:0000256" key="14">
    <source>
        <dbReference type="ARBA" id="ARBA00025153"/>
    </source>
</evidence>
<evidence type="ECO:0000256" key="13">
    <source>
        <dbReference type="ARBA" id="ARBA00023268"/>
    </source>
</evidence>
<dbReference type="Proteomes" id="UP000266441">
    <property type="component" value="Unassembled WGS sequence"/>
</dbReference>
<dbReference type="PROSITE" id="PS51385">
    <property type="entry name" value="YJEF_N"/>
    <property type="match status" value="1"/>
</dbReference>
<feature type="binding site" evidence="18">
    <location>
        <position position="126"/>
    </location>
    <ligand>
        <name>K(+)</name>
        <dbReference type="ChEBI" id="CHEBI:29103"/>
    </ligand>
</feature>
<dbReference type="InterPro" id="IPR004443">
    <property type="entry name" value="YjeF_N_dom"/>
</dbReference>
<comment type="similarity">
    <text evidence="18">Belongs to the NnrE/AIBP family.</text>
</comment>
<dbReference type="InterPro" id="IPR036652">
    <property type="entry name" value="YjeF_N_dom_sf"/>
</dbReference>
<dbReference type="Pfam" id="PF01256">
    <property type="entry name" value="Carb_kinase"/>
    <property type="match status" value="1"/>
</dbReference>
<comment type="function">
    <text evidence="17">Catalyzes the dehydration of the S-form of NAD(P)HX at the expense of ADP, which is converted to AMP. Together with NAD(P)HX epimerase, which catalyzes the epimerization of the S- and R-forms, the enzyme allows the repair of both epimers of NAD(P)HX, a damaged form of NAD(P)H that is a result of enzymatic or heat-dependent hydration.</text>
</comment>
<evidence type="ECO:0000259" key="21">
    <source>
        <dbReference type="PROSITE" id="PS51385"/>
    </source>
</evidence>
<evidence type="ECO:0000256" key="7">
    <source>
        <dbReference type="ARBA" id="ARBA00022840"/>
    </source>
</evidence>
<dbReference type="OrthoDB" id="9806925at2"/>
<evidence type="ECO:0000256" key="4">
    <source>
        <dbReference type="ARBA" id="ARBA00009524"/>
    </source>
</evidence>
<dbReference type="SUPFAM" id="SSF53613">
    <property type="entry name" value="Ribokinase-like"/>
    <property type="match status" value="1"/>
</dbReference>
<dbReference type="PROSITE" id="PS51383">
    <property type="entry name" value="YJEF_C_3"/>
    <property type="match status" value="1"/>
</dbReference>
<dbReference type="PANTHER" id="PTHR12592:SF0">
    <property type="entry name" value="ATP-DEPENDENT (S)-NAD(P)H-HYDRATE DEHYDRATASE"/>
    <property type="match status" value="1"/>
</dbReference>
<dbReference type="GO" id="GO:0046872">
    <property type="term" value="F:metal ion binding"/>
    <property type="evidence" value="ECO:0007669"/>
    <property type="project" value="UniProtKB-UniRule"/>
</dbReference>
<dbReference type="InterPro" id="IPR017953">
    <property type="entry name" value="Carbohydrate_kinase_pred_CS"/>
</dbReference>
<comment type="catalytic activity">
    <reaction evidence="2 18 19">
        <text>(6R)-NADPHX = (6S)-NADPHX</text>
        <dbReference type="Rhea" id="RHEA:32227"/>
        <dbReference type="ChEBI" id="CHEBI:64076"/>
        <dbReference type="ChEBI" id="CHEBI:64077"/>
        <dbReference type="EC" id="5.1.99.6"/>
    </reaction>
</comment>
<evidence type="ECO:0000256" key="6">
    <source>
        <dbReference type="ARBA" id="ARBA00022741"/>
    </source>
</evidence>
<dbReference type="Gene3D" id="3.40.50.10260">
    <property type="entry name" value="YjeF N-terminal domain"/>
    <property type="match status" value="1"/>
</dbReference>
<feature type="binding site" evidence="18">
    <location>
        <begin position="130"/>
        <end position="136"/>
    </location>
    <ligand>
        <name>(6S)-NADPHX</name>
        <dbReference type="ChEBI" id="CHEBI:64076"/>
    </ligand>
</feature>
<dbReference type="PROSITE" id="PS01050">
    <property type="entry name" value="YJEF_C_2"/>
    <property type="match status" value="1"/>
</dbReference>
<protein>
    <recommendedName>
        <fullName evidence="19">Bifunctional NAD(P)H-hydrate repair enzyme</fullName>
    </recommendedName>
    <alternativeName>
        <fullName evidence="19">Nicotinamide nucleotide repair protein</fullName>
    </alternativeName>
    <domain>
        <recommendedName>
            <fullName evidence="19">ADP-dependent (S)-NAD(P)H-hydrate dehydratase</fullName>
            <ecNumber evidence="19">4.2.1.136</ecNumber>
        </recommendedName>
        <alternativeName>
            <fullName evidence="19">ADP-dependent NAD(P)HX dehydratase</fullName>
        </alternativeName>
    </domain>
    <domain>
        <recommendedName>
            <fullName evidence="19">NAD(P)H-hydrate epimerase</fullName>
            <ecNumber evidence="19">5.1.99.6</ecNumber>
        </recommendedName>
    </domain>
</protein>
<organism evidence="22 23">
    <name type="scientific">Mariniphaga sediminis</name>
    <dbReference type="NCBI Taxonomy" id="1628158"/>
    <lineage>
        <taxon>Bacteria</taxon>
        <taxon>Pseudomonadati</taxon>
        <taxon>Bacteroidota</taxon>
        <taxon>Bacteroidia</taxon>
        <taxon>Marinilabiliales</taxon>
        <taxon>Prolixibacteraceae</taxon>
        <taxon>Mariniphaga</taxon>
    </lineage>
</organism>
<feature type="binding site" evidence="17">
    <location>
        <begin position="412"/>
        <end position="416"/>
    </location>
    <ligand>
        <name>AMP</name>
        <dbReference type="ChEBI" id="CHEBI:456215"/>
    </ligand>
</feature>
<feature type="binding site" evidence="18">
    <location>
        <position position="159"/>
    </location>
    <ligand>
        <name>(6S)-NADPHX</name>
        <dbReference type="ChEBI" id="CHEBI:64076"/>
    </ligand>
</feature>
<comment type="cofactor">
    <cofactor evidence="18 19">
        <name>K(+)</name>
        <dbReference type="ChEBI" id="CHEBI:29103"/>
    </cofactor>
    <text evidence="18 19">Binds 1 potassium ion per subunit.</text>
</comment>
<comment type="similarity">
    <text evidence="4 19">In the C-terminal section; belongs to the NnrD/CARKD family.</text>
</comment>
<comment type="catalytic activity">
    <reaction evidence="16 17 19">
        <text>(6S)-NADPHX + ADP = AMP + phosphate + NADPH + H(+)</text>
        <dbReference type="Rhea" id="RHEA:32235"/>
        <dbReference type="ChEBI" id="CHEBI:15378"/>
        <dbReference type="ChEBI" id="CHEBI:43474"/>
        <dbReference type="ChEBI" id="CHEBI:57783"/>
        <dbReference type="ChEBI" id="CHEBI:64076"/>
        <dbReference type="ChEBI" id="CHEBI:456215"/>
        <dbReference type="ChEBI" id="CHEBI:456216"/>
        <dbReference type="EC" id="4.2.1.136"/>
    </reaction>
</comment>
<evidence type="ECO:0000259" key="20">
    <source>
        <dbReference type="PROSITE" id="PS51383"/>
    </source>
</evidence>
<feature type="binding site" evidence="17">
    <location>
        <position position="377"/>
    </location>
    <ligand>
        <name>(6S)-NADPHX</name>
        <dbReference type="ChEBI" id="CHEBI:64076"/>
    </ligand>
</feature>
<feature type="binding site" evidence="17">
    <location>
        <position position="263"/>
    </location>
    <ligand>
        <name>(6S)-NADPHX</name>
        <dbReference type="ChEBI" id="CHEBI:64076"/>
    </ligand>
</feature>
<evidence type="ECO:0000256" key="1">
    <source>
        <dbReference type="ARBA" id="ARBA00000013"/>
    </source>
</evidence>
<dbReference type="GO" id="GO:0110051">
    <property type="term" value="P:metabolite repair"/>
    <property type="evidence" value="ECO:0007669"/>
    <property type="project" value="TreeGrafter"/>
</dbReference>
<comment type="cofactor">
    <cofactor evidence="17">
        <name>Mg(2+)</name>
        <dbReference type="ChEBI" id="CHEBI:18420"/>
    </cofactor>
</comment>
<reference evidence="22 23" key="1">
    <citation type="journal article" date="2015" name="Int. J. Syst. Evol. Microbiol.">
        <title>Mariniphaga sediminis sp. nov., isolated from coastal sediment.</title>
        <authorList>
            <person name="Wang F.Q."/>
            <person name="Shen Q.Y."/>
            <person name="Chen G.J."/>
            <person name="Du Z.J."/>
        </authorList>
    </citation>
    <scope>NUCLEOTIDE SEQUENCE [LARGE SCALE GENOMIC DNA]</scope>
    <source>
        <strain evidence="22 23">SY21</strain>
    </source>
</reference>
<evidence type="ECO:0000256" key="16">
    <source>
        <dbReference type="ARBA" id="ARBA00049209"/>
    </source>
</evidence>
<comment type="caution">
    <text evidence="18">Lacks conserved residue(s) required for the propagation of feature annotation.</text>
</comment>